<dbReference type="AlphaFoldDB" id="M2RPE4"/>
<sequence length="299" mass="33733">MDPQPQDPLATLAASLTPEAYQALEAILTGFNNRIAAAEQATEVPVQPIPPILTPADIRTAIEQGFASAHFEIPQMSAPSTSTSRTGQLKVELAPYHGKDSEDLGAWLILIEDYLTGQHIPNSDWPLQVPMLFRGEAMRWYVAKKKALGRTFTWPELRRAMEEKFDMKLRIETLRNNLCTVPWKGNLTRYAAAFREIESQIPEEDMTFGDRLANFLDGIPVEHAKDIRRDKPTTTEEIYHSARELERLSSLHRSSVSQEESTSHLTSPWILFILPFTLLLNSGTFDFYDSQQGPCSYGP</sequence>
<protein>
    <recommendedName>
        <fullName evidence="1">Retrotransposon gag domain-containing protein</fullName>
    </recommendedName>
</protein>
<dbReference type="EMBL" id="KB445792">
    <property type="protein sequence ID" value="EMD40322.1"/>
    <property type="molecule type" value="Genomic_DNA"/>
</dbReference>
<dbReference type="Pfam" id="PF03732">
    <property type="entry name" value="Retrotrans_gag"/>
    <property type="match status" value="1"/>
</dbReference>
<accession>M2RPE4</accession>
<dbReference type="STRING" id="914234.M2RPE4"/>
<name>M2RPE4_CERS8</name>
<dbReference type="OrthoDB" id="3058835at2759"/>
<feature type="domain" description="Retrotransposon gag" evidence="1">
    <location>
        <begin position="130"/>
        <end position="219"/>
    </location>
</feature>
<keyword evidence="3" id="KW-1185">Reference proteome</keyword>
<evidence type="ECO:0000313" key="2">
    <source>
        <dbReference type="EMBL" id="EMD40322.1"/>
    </source>
</evidence>
<dbReference type="InterPro" id="IPR005162">
    <property type="entry name" value="Retrotrans_gag_dom"/>
</dbReference>
<dbReference type="Proteomes" id="UP000016930">
    <property type="component" value="Unassembled WGS sequence"/>
</dbReference>
<proteinExistence type="predicted"/>
<evidence type="ECO:0000259" key="1">
    <source>
        <dbReference type="Pfam" id="PF03732"/>
    </source>
</evidence>
<dbReference type="HOGENOM" id="CLU_930663_0_0_1"/>
<evidence type="ECO:0000313" key="3">
    <source>
        <dbReference type="Proteomes" id="UP000016930"/>
    </source>
</evidence>
<organism evidence="2 3">
    <name type="scientific">Ceriporiopsis subvermispora (strain B)</name>
    <name type="common">White-rot fungus</name>
    <name type="synonym">Gelatoporia subvermispora</name>
    <dbReference type="NCBI Taxonomy" id="914234"/>
    <lineage>
        <taxon>Eukaryota</taxon>
        <taxon>Fungi</taxon>
        <taxon>Dikarya</taxon>
        <taxon>Basidiomycota</taxon>
        <taxon>Agaricomycotina</taxon>
        <taxon>Agaricomycetes</taxon>
        <taxon>Polyporales</taxon>
        <taxon>Gelatoporiaceae</taxon>
        <taxon>Gelatoporia</taxon>
    </lineage>
</organism>
<gene>
    <name evidence="2" type="ORF">CERSUDRAFT_70723</name>
</gene>
<reference evidence="2 3" key="1">
    <citation type="journal article" date="2012" name="Proc. Natl. Acad. Sci. U.S.A.">
        <title>Comparative genomics of Ceriporiopsis subvermispora and Phanerochaete chrysosporium provide insight into selective ligninolysis.</title>
        <authorList>
            <person name="Fernandez-Fueyo E."/>
            <person name="Ruiz-Duenas F.J."/>
            <person name="Ferreira P."/>
            <person name="Floudas D."/>
            <person name="Hibbett D.S."/>
            <person name="Canessa P."/>
            <person name="Larrondo L.F."/>
            <person name="James T.Y."/>
            <person name="Seelenfreund D."/>
            <person name="Lobos S."/>
            <person name="Polanco R."/>
            <person name="Tello M."/>
            <person name="Honda Y."/>
            <person name="Watanabe T."/>
            <person name="Watanabe T."/>
            <person name="Ryu J.S."/>
            <person name="Kubicek C.P."/>
            <person name="Schmoll M."/>
            <person name="Gaskell J."/>
            <person name="Hammel K.E."/>
            <person name="St John F.J."/>
            <person name="Vanden Wymelenberg A."/>
            <person name="Sabat G."/>
            <person name="Splinter BonDurant S."/>
            <person name="Syed K."/>
            <person name="Yadav J.S."/>
            <person name="Doddapaneni H."/>
            <person name="Subramanian V."/>
            <person name="Lavin J.L."/>
            <person name="Oguiza J.A."/>
            <person name="Perez G."/>
            <person name="Pisabarro A.G."/>
            <person name="Ramirez L."/>
            <person name="Santoyo F."/>
            <person name="Master E."/>
            <person name="Coutinho P.M."/>
            <person name="Henrissat B."/>
            <person name="Lombard V."/>
            <person name="Magnuson J.K."/>
            <person name="Kuees U."/>
            <person name="Hori C."/>
            <person name="Igarashi K."/>
            <person name="Samejima M."/>
            <person name="Held B.W."/>
            <person name="Barry K.W."/>
            <person name="LaButti K.M."/>
            <person name="Lapidus A."/>
            <person name="Lindquist E.A."/>
            <person name="Lucas S.M."/>
            <person name="Riley R."/>
            <person name="Salamov A.A."/>
            <person name="Hoffmeister D."/>
            <person name="Schwenk D."/>
            <person name="Hadar Y."/>
            <person name="Yarden O."/>
            <person name="de Vries R.P."/>
            <person name="Wiebenga A."/>
            <person name="Stenlid J."/>
            <person name="Eastwood D."/>
            <person name="Grigoriev I.V."/>
            <person name="Berka R.M."/>
            <person name="Blanchette R.A."/>
            <person name="Kersten P."/>
            <person name="Martinez A.T."/>
            <person name="Vicuna R."/>
            <person name="Cullen D."/>
        </authorList>
    </citation>
    <scope>NUCLEOTIDE SEQUENCE [LARGE SCALE GENOMIC DNA]</scope>
    <source>
        <strain evidence="2 3">B</strain>
    </source>
</reference>